<keyword evidence="4" id="KW-1185">Reference proteome</keyword>
<organism evidence="3 4">
    <name type="scientific">Paractinoplanes deccanensis</name>
    <dbReference type="NCBI Taxonomy" id="113561"/>
    <lineage>
        <taxon>Bacteria</taxon>
        <taxon>Bacillati</taxon>
        <taxon>Actinomycetota</taxon>
        <taxon>Actinomycetes</taxon>
        <taxon>Micromonosporales</taxon>
        <taxon>Micromonosporaceae</taxon>
        <taxon>Paractinoplanes</taxon>
    </lineage>
</organism>
<gene>
    <name evidence="3" type="ORF">Ade02nite_95170</name>
</gene>
<protein>
    <recommendedName>
        <fullName evidence="2">TniQ domain-containing protein</fullName>
    </recommendedName>
</protein>
<comment type="caution">
    <text evidence="3">The sequence shown here is derived from an EMBL/GenBank/DDBJ whole genome shotgun (WGS) entry which is preliminary data.</text>
</comment>
<proteinExistence type="predicted"/>
<dbReference type="Proteomes" id="UP000609879">
    <property type="component" value="Unassembled WGS sequence"/>
</dbReference>
<reference evidence="3 4" key="1">
    <citation type="submission" date="2021-01" db="EMBL/GenBank/DDBJ databases">
        <title>Whole genome shotgun sequence of Actinoplanes deccanensis NBRC 13994.</title>
        <authorList>
            <person name="Komaki H."/>
            <person name="Tamura T."/>
        </authorList>
    </citation>
    <scope>NUCLEOTIDE SEQUENCE [LARGE SCALE GENOMIC DNA]</scope>
    <source>
        <strain evidence="3 4">NBRC 13994</strain>
    </source>
</reference>
<dbReference type="Pfam" id="PF06527">
    <property type="entry name" value="TniQ"/>
    <property type="match status" value="1"/>
</dbReference>
<evidence type="ECO:0000313" key="4">
    <source>
        <dbReference type="Proteomes" id="UP000609879"/>
    </source>
</evidence>
<dbReference type="RefSeq" id="WP_239169608.1">
    <property type="nucleotide sequence ID" value="NZ_BAAABO010000040.1"/>
</dbReference>
<evidence type="ECO:0000259" key="2">
    <source>
        <dbReference type="Pfam" id="PF06527"/>
    </source>
</evidence>
<feature type="domain" description="TniQ" evidence="2">
    <location>
        <begin position="6"/>
        <end position="123"/>
    </location>
</feature>
<dbReference type="EMBL" id="BOMI01000210">
    <property type="protein sequence ID" value="GID80876.1"/>
    <property type="molecule type" value="Genomic_DNA"/>
</dbReference>
<dbReference type="InterPro" id="IPR009492">
    <property type="entry name" value="TniQ"/>
</dbReference>
<evidence type="ECO:0000313" key="3">
    <source>
        <dbReference type="EMBL" id="GID80876.1"/>
    </source>
</evidence>
<name>A0ABQ3YLK9_9ACTN</name>
<feature type="region of interest" description="Disordered" evidence="1">
    <location>
        <begin position="277"/>
        <end position="318"/>
    </location>
</feature>
<accession>A0ABQ3YLK9</accession>
<evidence type="ECO:0000256" key="1">
    <source>
        <dbReference type="SAM" id="MobiDB-lite"/>
    </source>
</evidence>
<sequence length="332" mass="37405">MITQLPITVRPAQQETVTSYVRRLAALHAVPYADLWKHLSAPPRYGGTSKRRGIIVAERLAAATGRPLSQLERAMPELRDPAPDWRQLRHLPQRACPNCTARHSGGAVVRLFAHHEFVCTRHGYWIGPPLPTAPDLPPRQLARLVPELVAAQRHHTKLLRHRGWQHVFNAFEVCIAVCIDQRFYEPLEAPLRRCWQQRIDQLIPTRSWFNTSVFLAAFYPEIVNLARLFCTPDWRDIARQALSSADARQVIAAEISRVIGREPRPLLGLPRFDGHPRSGDLGSPGGCPASWRAWGRSDRGRGGRSRLSSRPRSSSCVSGVTARLGRSRRISI</sequence>